<dbReference type="PROSITE" id="PS50181">
    <property type="entry name" value="FBOX"/>
    <property type="match status" value="1"/>
</dbReference>
<dbReference type="InterPro" id="IPR036047">
    <property type="entry name" value="F-box-like_dom_sf"/>
</dbReference>
<evidence type="ECO:0000256" key="3">
    <source>
        <dbReference type="PROSITE-ProRule" id="PRU00221"/>
    </source>
</evidence>
<dbReference type="SUPFAM" id="SSF50978">
    <property type="entry name" value="WD40 repeat-like"/>
    <property type="match status" value="1"/>
</dbReference>
<dbReference type="PANTHER" id="PTHR44436:SF1">
    <property type="entry name" value="F-BOX_WD REPEAT-CONTAINING PROTEIN 2"/>
    <property type="match status" value="1"/>
</dbReference>
<dbReference type="InterPro" id="IPR001680">
    <property type="entry name" value="WD40_rpt"/>
</dbReference>
<dbReference type="InterPro" id="IPR001810">
    <property type="entry name" value="F-box_dom"/>
</dbReference>
<dbReference type="Gene3D" id="2.130.10.10">
    <property type="entry name" value="YVTN repeat-like/Quinoprotein amine dehydrogenase"/>
    <property type="match status" value="1"/>
</dbReference>
<name>A0A067QZW7_ZOONE</name>
<dbReference type="Pfam" id="PF12937">
    <property type="entry name" value="F-box-like"/>
    <property type="match status" value="1"/>
</dbReference>
<gene>
    <name evidence="5" type="ORF">L798_14370</name>
</gene>
<evidence type="ECO:0000259" key="4">
    <source>
        <dbReference type="PROSITE" id="PS50181"/>
    </source>
</evidence>
<dbReference type="Gene3D" id="1.20.1280.50">
    <property type="match status" value="1"/>
</dbReference>
<dbReference type="EMBL" id="KK853149">
    <property type="protein sequence ID" value="KDR10691.1"/>
    <property type="molecule type" value="Genomic_DNA"/>
</dbReference>
<dbReference type="InterPro" id="IPR015943">
    <property type="entry name" value="WD40/YVTN_repeat-like_dom_sf"/>
</dbReference>
<dbReference type="SMART" id="SM00320">
    <property type="entry name" value="WD40"/>
    <property type="match status" value="2"/>
</dbReference>
<organism evidence="5 6">
    <name type="scientific">Zootermopsis nevadensis</name>
    <name type="common">Dampwood termite</name>
    <dbReference type="NCBI Taxonomy" id="136037"/>
    <lineage>
        <taxon>Eukaryota</taxon>
        <taxon>Metazoa</taxon>
        <taxon>Ecdysozoa</taxon>
        <taxon>Arthropoda</taxon>
        <taxon>Hexapoda</taxon>
        <taxon>Insecta</taxon>
        <taxon>Pterygota</taxon>
        <taxon>Neoptera</taxon>
        <taxon>Polyneoptera</taxon>
        <taxon>Dictyoptera</taxon>
        <taxon>Blattodea</taxon>
        <taxon>Blattoidea</taxon>
        <taxon>Termitoidae</taxon>
        <taxon>Termopsidae</taxon>
        <taxon>Zootermopsis</taxon>
    </lineage>
</organism>
<accession>A0A067QZW7</accession>
<dbReference type="SMART" id="SM00256">
    <property type="entry name" value="FBOX"/>
    <property type="match status" value="1"/>
</dbReference>
<dbReference type="InterPro" id="IPR042627">
    <property type="entry name" value="FBXW2"/>
</dbReference>
<dbReference type="Pfam" id="PF00400">
    <property type="entry name" value="WD40"/>
    <property type="match status" value="1"/>
</dbReference>
<evidence type="ECO:0000256" key="2">
    <source>
        <dbReference type="ARBA" id="ARBA00022737"/>
    </source>
</evidence>
<feature type="domain" description="F-box" evidence="4">
    <location>
        <begin position="1"/>
        <end position="45"/>
    </location>
</feature>
<dbReference type="PROSITE" id="PS50082">
    <property type="entry name" value="WD_REPEATS_2"/>
    <property type="match status" value="1"/>
</dbReference>
<sequence length="395" mass="44509">METLPTELQEILCSHLDGDSLLRACSVSPQWNRIISSLQPVWRYLCLHLGTSSVNYIADNWKTLYITCRRLLQHLKKGSAFKHRNFIPENFHASVIRGLVYGNGYLFAGIHNLVQVWRVSDLQYVAKFQVPYKLSCLTASPDGQVLGVGCHNGAITTWQLFYEKKICTEPLMKYHRHAGYITAMDISTELDLLCSGGSDRTTRVWNLFSGVLLWTATMNSSVSQIIMMPHYILLLADEVSIQRFSWLTQGGRLEATGPSILTGASMRRFLIHDRKLVYVRNGGAIVILDWCTGETLHQLSLGCTDIDLVAVGAKFMLAALWDNFCRKQELVIIDLSSGSVVGSYPMPYCRPEYVVAGETAWLSGLAYWKPETLVIATSNAFQATHCFYLVTWRCM</sequence>
<keyword evidence="2" id="KW-0677">Repeat</keyword>
<dbReference type="AlphaFoldDB" id="A0A067QZW7"/>
<dbReference type="OrthoDB" id="10064100at2759"/>
<dbReference type="InParanoid" id="A0A067QZW7"/>
<dbReference type="SUPFAM" id="SSF81383">
    <property type="entry name" value="F-box domain"/>
    <property type="match status" value="1"/>
</dbReference>
<feature type="repeat" description="WD" evidence="3">
    <location>
        <begin position="174"/>
        <end position="215"/>
    </location>
</feature>
<proteinExistence type="predicted"/>
<evidence type="ECO:0000313" key="5">
    <source>
        <dbReference type="EMBL" id="KDR10691.1"/>
    </source>
</evidence>
<dbReference type="InterPro" id="IPR036322">
    <property type="entry name" value="WD40_repeat_dom_sf"/>
</dbReference>
<evidence type="ECO:0000256" key="1">
    <source>
        <dbReference type="ARBA" id="ARBA00022574"/>
    </source>
</evidence>
<keyword evidence="6" id="KW-1185">Reference proteome</keyword>
<dbReference type="Proteomes" id="UP000027135">
    <property type="component" value="Unassembled WGS sequence"/>
</dbReference>
<dbReference type="InterPro" id="IPR019775">
    <property type="entry name" value="WD40_repeat_CS"/>
</dbReference>
<protein>
    <submittedName>
        <fullName evidence="5">F-box/WD repeat-containing protein 2</fullName>
    </submittedName>
</protein>
<keyword evidence="1 3" id="KW-0853">WD repeat</keyword>
<dbReference type="STRING" id="136037.A0A067QZW7"/>
<evidence type="ECO:0000313" key="6">
    <source>
        <dbReference type="Proteomes" id="UP000027135"/>
    </source>
</evidence>
<dbReference type="PROSITE" id="PS50294">
    <property type="entry name" value="WD_REPEATS_REGION"/>
    <property type="match status" value="1"/>
</dbReference>
<dbReference type="PROSITE" id="PS00678">
    <property type="entry name" value="WD_REPEATS_1"/>
    <property type="match status" value="1"/>
</dbReference>
<dbReference type="PANTHER" id="PTHR44436">
    <property type="entry name" value="F-BOX/WD REPEAT-CONTAINING PROTEIN 2"/>
    <property type="match status" value="1"/>
</dbReference>
<reference evidence="5 6" key="1">
    <citation type="journal article" date="2014" name="Nat. Commun.">
        <title>Molecular traces of alternative social organization in a termite genome.</title>
        <authorList>
            <person name="Terrapon N."/>
            <person name="Li C."/>
            <person name="Robertson H.M."/>
            <person name="Ji L."/>
            <person name="Meng X."/>
            <person name="Booth W."/>
            <person name="Chen Z."/>
            <person name="Childers C.P."/>
            <person name="Glastad K.M."/>
            <person name="Gokhale K."/>
            <person name="Gowin J."/>
            <person name="Gronenberg W."/>
            <person name="Hermansen R.A."/>
            <person name="Hu H."/>
            <person name="Hunt B.G."/>
            <person name="Huylmans A.K."/>
            <person name="Khalil S.M."/>
            <person name="Mitchell R.D."/>
            <person name="Munoz-Torres M.C."/>
            <person name="Mustard J.A."/>
            <person name="Pan H."/>
            <person name="Reese J.T."/>
            <person name="Scharf M.E."/>
            <person name="Sun F."/>
            <person name="Vogel H."/>
            <person name="Xiao J."/>
            <person name="Yang W."/>
            <person name="Yang Z."/>
            <person name="Yang Z."/>
            <person name="Zhou J."/>
            <person name="Zhu J."/>
            <person name="Brent C.S."/>
            <person name="Elsik C.G."/>
            <person name="Goodisman M.A."/>
            <person name="Liberles D.A."/>
            <person name="Roe R.M."/>
            <person name="Vargo E.L."/>
            <person name="Vilcinskas A."/>
            <person name="Wang J."/>
            <person name="Bornberg-Bauer E."/>
            <person name="Korb J."/>
            <person name="Zhang G."/>
            <person name="Liebig J."/>
        </authorList>
    </citation>
    <scope>NUCLEOTIDE SEQUENCE [LARGE SCALE GENOMIC DNA]</scope>
    <source>
        <tissue evidence="5">Whole organism</tissue>
    </source>
</reference>
<dbReference type="eggNOG" id="KOG0274">
    <property type="taxonomic scope" value="Eukaryota"/>
</dbReference>